<evidence type="ECO:0000313" key="2">
    <source>
        <dbReference type="Proteomes" id="UP000007304"/>
    </source>
</evidence>
<sequence>MMEYPSRKDLELVLDAGEVRLSNAWPECWIVTMCPSKRRSDCLNAMVDKVGFELGLLCTRATAKDSEFDVDVSNIRVYGTGRQNAAAYMNFDSMLMRNVL</sequence>
<dbReference type="HOGENOM" id="CLU_2306124_0_0_1"/>
<name>H6BNB8_EXODN</name>
<dbReference type="AlphaFoldDB" id="H6BNB8"/>
<dbReference type="InParanoid" id="H6BNB8"/>
<reference evidence="1" key="1">
    <citation type="submission" date="2011-07" db="EMBL/GenBank/DDBJ databases">
        <title>The Genome Sequence of Exophiala (Wangiella) dermatitidis NIH/UT8656.</title>
        <authorList>
            <consortium name="The Broad Institute Genome Sequencing Platform"/>
            <person name="Cuomo C."/>
            <person name="Wang Z."/>
            <person name="Hunicke-Smith S."/>
            <person name="Szanislo P.J."/>
            <person name="Earl A."/>
            <person name="Young S.K."/>
            <person name="Zeng Q."/>
            <person name="Gargeya S."/>
            <person name="Fitzgerald M."/>
            <person name="Haas B."/>
            <person name="Abouelleil A."/>
            <person name="Alvarado L."/>
            <person name="Arachchi H.M."/>
            <person name="Berlin A."/>
            <person name="Brown A."/>
            <person name="Chapman S.B."/>
            <person name="Chen Z."/>
            <person name="Dunbar C."/>
            <person name="Freedman E."/>
            <person name="Gearin G."/>
            <person name="Gellesch M."/>
            <person name="Goldberg J."/>
            <person name="Griggs A."/>
            <person name="Gujja S."/>
            <person name="Heiman D."/>
            <person name="Howarth C."/>
            <person name="Larson L."/>
            <person name="Lui A."/>
            <person name="MacDonald P.J.P."/>
            <person name="Montmayeur A."/>
            <person name="Murphy C."/>
            <person name="Neiman D."/>
            <person name="Pearson M."/>
            <person name="Priest M."/>
            <person name="Roberts A."/>
            <person name="Saif S."/>
            <person name="Shea T."/>
            <person name="Shenoy N."/>
            <person name="Sisk P."/>
            <person name="Stolte C."/>
            <person name="Sykes S."/>
            <person name="Wortman J."/>
            <person name="Nusbaum C."/>
            <person name="Birren B."/>
        </authorList>
    </citation>
    <scope>NUCLEOTIDE SEQUENCE</scope>
    <source>
        <strain evidence="1">NIH/UT8656</strain>
    </source>
</reference>
<dbReference type="Proteomes" id="UP000007304">
    <property type="component" value="Unassembled WGS sequence"/>
</dbReference>
<accession>H6BNB8</accession>
<dbReference type="GeneID" id="20306022"/>
<evidence type="ECO:0000313" key="1">
    <source>
        <dbReference type="EMBL" id="EHY53185.1"/>
    </source>
</evidence>
<proteinExistence type="predicted"/>
<organism evidence="1 2">
    <name type="scientific">Exophiala dermatitidis (strain ATCC 34100 / CBS 525.76 / NIH/UT8656)</name>
    <name type="common">Black yeast</name>
    <name type="synonym">Wangiella dermatitidis</name>
    <dbReference type="NCBI Taxonomy" id="858893"/>
    <lineage>
        <taxon>Eukaryota</taxon>
        <taxon>Fungi</taxon>
        <taxon>Dikarya</taxon>
        <taxon>Ascomycota</taxon>
        <taxon>Pezizomycotina</taxon>
        <taxon>Eurotiomycetes</taxon>
        <taxon>Chaetothyriomycetidae</taxon>
        <taxon>Chaetothyriales</taxon>
        <taxon>Herpotrichiellaceae</taxon>
        <taxon>Exophiala</taxon>
    </lineage>
</organism>
<dbReference type="RefSeq" id="XP_009153646.1">
    <property type="nucleotide sequence ID" value="XM_009155398.1"/>
</dbReference>
<keyword evidence="2" id="KW-1185">Reference proteome</keyword>
<dbReference type="VEuPathDB" id="FungiDB:HMPREF1120_01383"/>
<protein>
    <submittedName>
        <fullName evidence="1">Uncharacterized protein</fullName>
    </submittedName>
</protein>
<gene>
    <name evidence="1" type="ORF">HMPREF1120_01383</name>
</gene>
<dbReference type="EMBL" id="JH226130">
    <property type="protein sequence ID" value="EHY53185.1"/>
    <property type="molecule type" value="Genomic_DNA"/>
</dbReference>